<dbReference type="Proteomes" id="UP000002774">
    <property type="component" value="Chromosome"/>
</dbReference>
<dbReference type="PANTHER" id="PTHR10900:SF77">
    <property type="entry name" value="FI19380P1"/>
    <property type="match status" value="1"/>
</dbReference>
<dbReference type="SUPFAM" id="SSF82153">
    <property type="entry name" value="FAS1 domain"/>
    <property type="match status" value="1"/>
</dbReference>
<dbReference type="FunFam" id="2.30.180.10:FF:000032">
    <property type="entry name" value="Fasciclin domain-containing protein, putative"/>
    <property type="match status" value="1"/>
</dbReference>
<keyword evidence="1" id="KW-0732">Signal</keyword>
<reference evidence="3" key="1">
    <citation type="submission" date="2011-09" db="EMBL/GenBank/DDBJ databases">
        <title>The permanent draft genome of Mucilaginibacter paludis DSM 18603.</title>
        <authorList>
            <consortium name="US DOE Joint Genome Institute (JGI-PGF)"/>
            <person name="Lucas S."/>
            <person name="Han J."/>
            <person name="Lapidus A."/>
            <person name="Bruce D."/>
            <person name="Goodwin L."/>
            <person name="Pitluck S."/>
            <person name="Peters L."/>
            <person name="Kyrpides N."/>
            <person name="Mavromatis K."/>
            <person name="Ivanova N."/>
            <person name="Mikhailova N."/>
            <person name="Held B."/>
            <person name="Detter J.C."/>
            <person name="Tapia R."/>
            <person name="Han C."/>
            <person name="Land M."/>
            <person name="Hauser L."/>
            <person name="Markowitz V."/>
            <person name="Cheng J.-F."/>
            <person name="Hugenholtz P."/>
            <person name="Woyke T."/>
            <person name="Wu D."/>
            <person name="Tindall B."/>
            <person name="Brambilla E."/>
            <person name="Klenk H.-P."/>
            <person name="Eisen J.A."/>
        </authorList>
    </citation>
    <scope>NUCLEOTIDE SEQUENCE [LARGE SCALE GENOMIC DNA]</scope>
    <source>
        <strain evidence="3">DSM 18603</strain>
    </source>
</reference>
<dbReference type="OrthoDB" id="1144324at2"/>
<protein>
    <submittedName>
        <fullName evidence="3">Beta-Ig-H3/fasciclin</fullName>
    </submittedName>
</protein>
<feature type="signal peptide" evidence="1">
    <location>
        <begin position="1"/>
        <end position="23"/>
    </location>
</feature>
<name>H1Y9R2_9SPHI</name>
<dbReference type="PROSITE" id="PS50213">
    <property type="entry name" value="FAS1"/>
    <property type="match status" value="1"/>
</dbReference>
<dbReference type="EMBL" id="CM001403">
    <property type="protein sequence ID" value="EHQ30564.1"/>
    <property type="molecule type" value="Genomic_DNA"/>
</dbReference>
<accession>H1Y9R2</accession>
<dbReference type="STRING" id="714943.Mucpa_6511"/>
<organism evidence="3 4">
    <name type="scientific">Mucilaginibacter paludis DSM 18603</name>
    <dbReference type="NCBI Taxonomy" id="714943"/>
    <lineage>
        <taxon>Bacteria</taxon>
        <taxon>Pseudomonadati</taxon>
        <taxon>Bacteroidota</taxon>
        <taxon>Sphingobacteriia</taxon>
        <taxon>Sphingobacteriales</taxon>
        <taxon>Sphingobacteriaceae</taxon>
        <taxon>Mucilaginibacter</taxon>
    </lineage>
</organism>
<feature type="domain" description="FAS1" evidence="2">
    <location>
        <begin position="43"/>
        <end position="186"/>
    </location>
</feature>
<dbReference type="PANTHER" id="PTHR10900">
    <property type="entry name" value="PERIOSTIN-RELATED"/>
    <property type="match status" value="1"/>
</dbReference>
<dbReference type="Pfam" id="PF02469">
    <property type="entry name" value="Fasciclin"/>
    <property type="match status" value="1"/>
</dbReference>
<dbReference type="InterPro" id="IPR036378">
    <property type="entry name" value="FAS1_dom_sf"/>
</dbReference>
<dbReference type="AlphaFoldDB" id="H1Y9R2"/>
<proteinExistence type="predicted"/>
<gene>
    <name evidence="3" type="ORF">Mucpa_6511</name>
</gene>
<keyword evidence="4" id="KW-1185">Reference proteome</keyword>
<dbReference type="InterPro" id="IPR050904">
    <property type="entry name" value="Adhesion/Biosynth-related"/>
</dbReference>
<evidence type="ECO:0000313" key="4">
    <source>
        <dbReference type="Proteomes" id="UP000002774"/>
    </source>
</evidence>
<sequence>MKKSILILAASLSVSLFVNHAFAQTTTKDTSKQATTTETATATGNVVKTLSSNSDYSTTALAAKAANLDASLTGSGPYTIFAPNNAAFAKLPAGKLDSLMKDTAKLASVLKVHVVNGKYGKAEIIKALTAGKGKATLPTVDGEELKLSVSPKSTLQLTDPEGHIAEVTLYDLQGTNGVVNGINAVLEPATK</sequence>
<feature type="chain" id="PRO_5003558878" evidence="1">
    <location>
        <begin position="24"/>
        <end position="191"/>
    </location>
</feature>
<dbReference type="Gene3D" id="2.30.180.10">
    <property type="entry name" value="FAS1 domain"/>
    <property type="match status" value="1"/>
</dbReference>
<evidence type="ECO:0000256" key="1">
    <source>
        <dbReference type="SAM" id="SignalP"/>
    </source>
</evidence>
<dbReference type="SMART" id="SM00554">
    <property type="entry name" value="FAS1"/>
    <property type="match status" value="1"/>
</dbReference>
<dbReference type="InterPro" id="IPR000782">
    <property type="entry name" value="FAS1_domain"/>
</dbReference>
<dbReference type="eggNOG" id="COG2335">
    <property type="taxonomic scope" value="Bacteria"/>
</dbReference>
<dbReference type="HOGENOM" id="CLU_031281_4_1_10"/>
<evidence type="ECO:0000313" key="3">
    <source>
        <dbReference type="EMBL" id="EHQ30564.1"/>
    </source>
</evidence>
<dbReference type="RefSeq" id="WP_008512401.1">
    <property type="nucleotide sequence ID" value="NZ_CM001403.1"/>
</dbReference>
<evidence type="ECO:0000259" key="2">
    <source>
        <dbReference type="PROSITE" id="PS50213"/>
    </source>
</evidence>